<dbReference type="AlphaFoldDB" id="A0A3N7FBL2"/>
<dbReference type="EMBL" id="CM009290">
    <property type="protein sequence ID" value="RQO84861.1"/>
    <property type="molecule type" value="Genomic_DNA"/>
</dbReference>
<keyword evidence="2" id="KW-1185">Reference proteome</keyword>
<protein>
    <submittedName>
        <fullName evidence="1">Uncharacterized protein</fullName>
    </submittedName>
</protein>
<accession>A0A3N7FBL2</accession>
<evidence type="ECO:0000313" key="1">
    <source>
        <dbReference type="EMBL" id="RQO84861.1"/>
    </source>
</evidence>
<sequence>MVGPTNLFIDPRTAAARDSRLPSFSLNFLLKRVVSFCHAPTCRDACSLYSRLCHLLEKEKPLILFTATLCTGGDGKSFEFFRRLLEKEKPGSLMDRSASLIACSRSE</sequence>
<dbReference type="Gramene" id="Potri.001G142150.1.v4.1">
    <property type="protein sequence ID" value="Potri.001G142150.1.v4.1"/>
    <property type="gene ID" value="Potri.001G142150.v4.1"/>
</dbReference>
<reference evidence="1 2" key="1">
    <citation type="journal article" date="2006" name="Science">
        <title>The genome of black cottonwood, Populus trichocarpa (Torr. &amp; Gray).</title>
        <authorList>
            <person name="Tuskan G.A."/>
            <person name="Difazio S."/>
            <person name="Jansson S."/>
            <person name="Bohlmann J."/>
            <person name="Grigoriev I."/>
            <person name="Hellsten U."/>
            <person name="Putnam N."/>
            <person name="Ralph S."/>
            <person name="Rombauts S."/>
            <person name="Salamov A."/>
            <person name="Schein J."/>
            <person name="Sterck L."/>
            <person name="Aerts A."/>
            <person name="Bhalerao R.R."/>
            <person name="Bhalerao R.P."/>
            <person name="Blaudez D."/>
            <person name="Boerjan W."/>
            <person name="Brun A."/>
            <person name="Brunner A."/>
            <person name="Busov V."/>
            <person name="Campbell M."/>
            <person name="Carlson J."/>
            <person name="Chalot M."/>
            <person name="Chapman J."/>
            <person name="Chen G.L."/>
            <person name="Cooper D."/>
            <person name="Coutinho P.M."/>
            <person name="Couturier J."/>
            <person name="Covert S."/>
            <person name="Cronk Q."/>
            <person name="Cunningham R."/>
            <person name="Davis J."/>
            <person name="Degroeve S."/>
            <person name="Dejardin A."/>
            <person name="Depamphilis C."/>
            <person name="Detter J."/>
            <person name="Dirks B."/>
            <person name="Dubchak I."/>
            <person name="Duplessis S."/>
            <person name="Ehlting J."/>
            <person name="Ellis B."/>
            <person name="Gendler K."/>
            <person name="Goodstein D."/>
            <person name="Gribskov M."/>
            <person name="Grimwood J."/>
            <person name="Groover A."/>
            <person name="Gunter L."/>
            <person name="Hamberger B."/>
            <person name="Heinze B."/>
            <person name="Helariutta Y."/>
            <person name="Henrissat B."/>
            <person name="Holligan D."/>
            <person name="Holt R."/>
            <person name="Huang W."/>
            <person name="Islam-Faridi N."/>
            <person name="Jones S."/>
            <person name="Jones-Rhoades M."/>
            <person name="Jorgensen R."/>
            <person name="Joshi C."/>
            <person name="Kangasjarvi J."/>
            <person name="Karlsson J."/>
            <person name="Kelleher C."/>
            <person name="Kirkpatrick R."/>
            <person name="Kirst M."/>
            <person name="Kohler A."/>
            <person name="Kalluri U."/>
            <person name="Larimer F."/>
            <person name="Leebens-Mack J."/>
            <person name="Leple J.C."/>
            <person name="Locascio P."/>
            <person name="Lou Y."/>
            <person name="Lucas S."/>
            <person name="Martin F."/>
            <person name="Montanini B."/>
            <person name="Napoli C."/>
            <person name="Nelson D.R."/>
            <person name="Nelson C."/>
            <person name="Nieminen K."/>
            <person name="Nilsson O."/>
            <person name="Pereda V."/>
            <person name="Peter G."/>
            <person name="Philippe R."/>
            <person name="Pilate G."/>
            <person name="Poliakov A."/>
            <person name="Razumovskaya J."/>
            <person name="Richardson P."/>
            <person name="Rinaldi C."/>
            <person name="Ritland K."/>
            <person name="Rouze P."/>
            <person name="Ryaboy D."/>
            <person name="Schmutz J."/>
            <person name="Schrader J."/>
            <person name="Segerman B."/>
            <person name="Shin H."/>
            <person name="Siddiqui A."/>
            <person name="Sterky F."/>
            <person name="Terry A."/>
            <person name="Tsai C.J."/>
            <person name="Uberbacher E."/>
            <person name="Unneberg P."/>
            <person name="Vahala J."/>
            <person name="Wall K."/>
            <person name="Wessler S."/>
            <person name="Yang G."/>
            <person name="Yin T."/>
            <person name="Douglas C."/>
            <person name="Marra M."/>
            <person name="Sandberg G."/>
            <person name="Van de Peer Y."/>
            <person name="Rokhsar D."/>
        </authorList>
    </citation>
    <scope>NUCLEOTIDE SEQUENCE [LARGE SCALE GENOMIC DNA]</scope>
    <source>
        <strain evidence="2">cv. Nisqually</strain>
    </source>
</reference>
<dbReference type="InParanoid" id="A0A3N7FBL2"/>
<proteinExistence type="predicted"/>
<evidence type="ECO:0000313" key="2">
    <source>
        <dbReference type="Proteomes" id="UP000006729"/>
    </source>
</evidence>
<gene>
    <name evidence="1" type="ORF">POPTR_001G142150</name>
</gene>
<organism evidence="1 2">
    <name type="scientific">Populus trichocarpa</name>
    <name type="common">Western balsam poplar</name>
    <name type="synonym">Populus balsamifera subsp. trichocarpa</name>
    <dbReference type="NCBI Taxonomy" id="3694"/>
    <lineage>
        <taxon>Eukaryota</taxon>
        <taxon>Viridiplantae</taxon>
        <taxon>Streptophyta</taxon>
        <taxon>Embryophyta</taxon>
        <taxon>Tracheophyta</taxon>
        <taxon>Spermatophyta</taxon>
        <taxon>Magnoliopsida</taxon>
        <taxon>eudicotyledons</taxon>
        <taxon>Gunneridae</taxon>
        <taxon>Pentapetalae</taxon>
        <taxon>rosids</taxon>
        <taxon>fabids</taxon>
        <taxon>Malpighiales</taxon>
        <taxon>Salicaceae</taxon>
        <taxon>Saliceae</taxon>
        <taxon>Populus</taxon>
    </lineage>
</organism>
<dbReference type="Proteomes" id="UP000006729">
    <property type="component" value="Chromosome 1"/>
</dbReference>
<name>A0A3N7FBL2_POPTR</name>